<evidence type="ECO:0000313" key="1">
    <source>
        <dbReference type="EMBL" id="CDW20388.1"/>
    </source>
</evidence>
<reference evidence="1" key="1">
    <citation type="submission" date="2014-05" db="EMBL/GenBank/DDBJ databases">
        <authorList>
            <person name="Chronopoulou M."/>
        </authorList>
    </citation>
    <scope>NUCLEOTIDE SEQUENCE</scope>
    <source>
        <tissue evidence="1">Whole organism</tissue>
    </source>
</reference>
<dbReference type="AlphaFoldDB" id="A0A0K2T2Z2"/>
<proteinExistence type="predicted"/>
<accession>A0A0K2T2Z2</accession>
<sequence>MSNIDLVISVENVGGVKENSDIIASFNSAPMTSVDCERSLCIFKTFSPIRGTG</sequence>
<protein>
    <submittedName>
        <fullName evidence="1">Uncharacterized protein</fullName>
    </submittedName>
</protein>
<organism evidence="1">
    <name type="scientific">Lepeophtheirus salmonis</name>
    <name type="common">Salmon louse</name>
    <name type="synonym">Caligus salmonis</name>
    <dbReference type="NCBI Taxonomy" id="72036"/>
    <lineage>
        <taxon>Eukaryota</taxon>
        <taxon>Metazoa</taxon>
        <taxon>Ecdysozoa</taxon>
        <taxon>Arthropoda</taxon>
        <taxon>Crustacea</taxon>
        <taxon>Multicrustacea</taxon>
        <taxon>Hexanauplia</taxon>
        <taxon>Copepoda</taxon>
        <taxon>Siphonostomatoida</taxon>
        <taxon>Caligidae</taxon>
        <taxon>Lepeophtheirus</taxon>
    </lineage>
</organism>
<dbReference type="EMBL" id="HACA01003027">
    <property type="protein sequence ID" value="CDW20388.1"/>
    <property type="molecule type" value="Transcribed_RNA"/>
</dbReference>
<name>A0A0K2T2Z2_LEPSM</name>